<evidence type="ECO:0000313" key="2">
    <source>
        <dbReference type="EMBL" id="GAA0722177.1"/>
    </source>
</evidence>
<reference evidence="2 3" key="1">
    <citation type="journal article" date="2019" name="Int. J. Syst. Evol. Microbiol.">
        <title>The Global Catalogue of Microorganisms (GCM) 10K type strain sequencing project: providing services to taxonomists for standard genome sequencing and annotation.</title>
        <authorList>
            <consortium name="The Broad Institute Genomics Platform"/>
            <consortium name="The Broad Institute Genome Sequencing Center for Infectious Disease"/>
            <person name="Wu L."/>
            <person name="Ma J."/>
        </authorList>
    </citation>
    <scope>NUCLEOTIDE SEQUENCE [LARGE SCALE GENOMIC DNA]</scope>
    <source>
        <strain evidence="2 3">JCM 15974</strain>
    </source>
</reference>
<proteinExistence type="predicted"/>
<feature type="region of interest" description="Disordered" evidence="1">
    <location>
        <begin position="52"/>
        <end position="73"/>
    </location>
</feature>
<protein>
    <submittedName>
        <fullName evidence="2">Uncharacterized protein</fullName>
    </submittedName>
</protein>
<evidence type="ECO:0000256" key="1">
    <source>
        <dbReference type="SAM" id="MobiDB-lite"/>
    </source>
</evidence>
<dbReference type="EMBL" id="BAAAGE010000002">
    <property type="protein sequence ID" value="GAA0722177.1"/>
    <property type="molecule type" value="Genomic_DNA"/>
</dbReference>
<gene>
    <name evidence="2" type="ORF">GCM10009430_24320</name>
</gene>
<name>A0ABN1IVI4_9FLAO</name>
<evidence type="ECO:0000313" key="3">
    <source>
        <dbReference type="Proteomes" id="UP001501758"/>
    </source>
</evidence>
<sequence length="73" mass="8408">MIPKHPMTVNRFWNDQCMILNIMPTSINATNPSAILEYRVFIKVPLRNNRNNPGISINHSPTVKRKSPFSMDV</sequence>
<organism evidence="2 3">
    <name type="scientific">Aquimarina litoralis</name>
    <dbReference type="NCBI Taxonomy" id="584605"/>
    <lineage>
        <taxon>Bacteria</taxon>
        <taxon>Pseudomonadati</taxon>
        <taxon>Bacteroidota</taxon>
        <taxon>Flavobacteriia</taxon>
        <taxon>Flavobacteriales</taxon>
        <taxon>Flavobacteriaceae</taxon>
        <taxon>Aquimarina</taxon>
    </lineage>
</organism>
<comment type="caution">
    <text evidence="2">The sequence shown here is derived from an EMBL/GenBank/DDBJ whole genome shotgun (WGS) entry which is preliminary data.</text>
</comment>
<dbReference type="Proteomes" id="UP001501758">
    <property type="component" value="Unassembled WGS sequence"/>
</dbReference>
<feature type="compositionally biased region" description="Polar residues" evidence="1">
    <location>
        <begin position="52"/>
        <end position="61"/>
    </location>
</feature>
<keyword evidence="3" id="KW-1185">Reference proteome</keyword>
<accession>A0ABN1IVI4</accession>